<dbReference type="RefSeq" id="WP_148752650.1">
    <property type="nucleotide sequence ID" value="NZ_VSSR01000030.1"/>
</dbReference>
<dbReference type="Gene3D" id="3.90.1200.10">
    <property type="match status" value="1"/>
</dbReference>
<evidence type="ECO:0000313" key="1">
    <source>
        <dbReference type="EMBL" id="TYL83153.1"/>
    </source>
</evidence>
<keyword evidence="2" id="KW-1185">Reference proteome</keyword>
<dbReference type="EMBL" id="VSSR01000030">
    <property type="protein sequence ID" value="TYL83153.1"/>
    <property type="molecule type" value="Genomic_DNA"/>
</dbReference>
<reference evidence="1 2" key="1">
    <citation type="submission" date="2019-08" db="EMBL/GenBank/DDBJ databases">
        <title>Bradyrhizobium hipponensis sp. nov., a rhizobium isolated from a Lupinus angustifolius root nodule in Tunisia.</title>
        <authorList>
            <person name="Off K."/>
            <person name="Rejili M."/>
            <person name="Mars M."/>
            <person name="Brachmann A."/>
            <person name="Marin M."/>
        </authorList>
    </citation>
    <scope>NUCLEOTIDE SEQUENCE [LARGE SCALE GENOMIC DNA]</scope>
    <source>
        <strain evidence="1 2">CTAW11</strain>
    </source>
</reference>
<sequence>MAIREFSPEGTPRAKIAFVGEVPSSEHLDRFRERNFAWEPSNPNDPVTPDKLRDPDYISKLDAVIWTQDSKNPKTLPRELIEIGPRLLDHDVRVYIRLATDDQQTAMPRQLVVNPLRKGLLPTANLRRTEWETIPESQRERENAFLLPCVYIIDTASSWIDIAALVCDRPAGPSPKFGLQFDEANLLTRFGPDGHEERVMLLKRSFWNCAEIQLISLDGGLSGTRVFKAYASLDAGLVQQGATGAYPHVYFVKIGPRKKIIDEYDQYCGHIFEYVPFYLGPRLRRDRCNLGSTQGILVGDFVDGAESLIACARGGRCGHAIANLFDKTLGGWRKQQRVDTKFSLSSYLEKKWCAEGQSRLIALPPERVPLVKKLRADIEIEPLKAIFEQLGNTETSVAPAHGDMHATNVLVRHGDAILIDFEKLEQHYPLTYDPASLEGGLLVEGFIEDLKKRRLTPKKLLSMISPLYEESALKMGQSTFCRPGDPTEWFFNAVNQIRALSWSAEREPGQYALTLALCLIRKGCNPHPELKEKEPNTLRAISFFFGQKILRAMAPTTATPPRVHKRRSGGVGQ</sequence>
<dbReference type="SUPFAM" id="SSF56112">
    <property type="entry name" value="Protein kinase-like (PK-like)"/>
    <property type="match status" value="1"/>
</dbReference>
<dbReference type="OrthoDB" id="8172529at2"/>
<evidence type="ECO:0000313" key="2">
    <source>
        <dbReference type="Proteomes" id="UP000324853"/>
    </source>
</evidence>
<dbReference type="AlphaFoldDB" id="A0A5S4X0V0"/>
<organism evidence="1 2">
    <name type="scientific">Bradyrhizobium cytisi</name>
    <dbReference type="NCBI Taxonomy" id="515489"/>
    <lineage>
        <taxon>Bacteria</taxon>
        <taxon>Pseudomonadati</taxon>
        <taxon>Pseudomonadota</taxon>
        <taxon>Alphaproteobacteria</taxon>
        <taxon>Hyphomicrobiales</taxon>
        <taxon>Nitrobacteraceae</taxon>
        <taxon>Bradyrhizobium</taxon>
    </lineage>
</organism>
<proteinExistence type="predicted"/>
<dbReference type="Proteomes" id="UP000324853">
    <property type="component" value="Unassembled WGS sequence"/>
</dbReference>
<accession>A0A5S4X0V0</accession>
<comment type="caution">
    <text evidence="1">The sequence shown here is derived from an EMBL/GenBank/DDBJ whole genome shotgun (WGS) entry which is preliminary data.</text>
</comment>
<dbReference type="InterPro" id="IPR011009">
    <property type="entry name" value="Kinase-like_dom_sf"/>
</dbReference>
<gene>
    <name evidence="1" type="ORF">FXB38_19710</name>
</gene>
<name>A0A5S4X0V0_9BRAD</name>
<protein>
    <submittedName>
        <fullName evidence="1">Uncharacterized protein</fullName>
    </submittedName>
</protein>